<dbReference type="PANTHER" id="PTHR32182">
    <property type="entry name" value="DNA REPLICATION AND REPAIR PROTEIN RECF"/>
    <property type="match status" value="1"/>
</dbReference>
<dbReference type="GO" id="GO:0006302">
    <property type="term" value="P:double-strand break repair"/>
    <property type="evidence" value="ECO:0007669"/>
    <property type="project" value="TreeGrafter"/>
</dbReference>
<dbReference type="InterPro" id="IPR003959">
    <property type="entry name" value="ATPase_AAA_core"/>
</dbReference>
<accession>A0AAN1FHR3</accession>
<evidence type="ECO:0008006" key="5">
    <source>
        <dbReference type="Google" id="ProtNLM"/>
    </source>
</evidence>
<dbReference type="EMBL" id="CP018308">
    <property type="protein sequence ID" value="ASI90800.1"/>
    <property type="molecule type" value="Genomic_DNA"/>
</dbReference>
<dbReference type="Pfam" id="PF13304">
    <property type="entry name" value="AAA_21"/>
    <property type="match status" value="1"/>
</dbReference>
<feature type="domain" description="ATPase AAA-type core" evidence="1">
    <location>
        <begin position="179"/>
        <end position="246"/>
    </location>
</feature>
<dbReference type="PANTHER" id="PTHR32182:SF25">
    <property type="entry name" value="SLR1056 PROTEIN"/>
    <property type="match status" value="1"/>
</dbReference>
<organism evidence="3 4">
    <name type="scientific">Vibrio mediterranei</name>
    <dbReference type="NCBI Taxonomy" id="689"/>
    <lineage>
        <taxon>Bacteria</taxon>
        <taxon>Pseudomonadati</taxon>
        <taxon>Pseudomonadota</taxon>
        <taxon>Gammaproteobacteria</taxon>
        <taxon>Vibrionales</taxon>
        <taxon>Vibrionaceae</taxon>
        <taxon>Vibrio</taxon>
    </lineage>
</organism>
<dbReference type="GO" id="GO:0016887">
    <property type="term" value="F:ATP hydrolysis activity"/>
    <property type="evidence" value="ECO:0007669"/>
    <property type="project" value="InterPro"/>
</dbReference>
<dbReference type="GO" id="GO:0005524">
    <property type="term" value="F:ATP binding"/>
    <property type="evidence" value="ECO:0007669"/>
    <property type="project" value="InterPro"/>
</dbReference>
<dbReference type="SUPFAM" id="SSF52540">
    <property type="entry name" value="P-loop containing nucleoside triphosphate hydrolases"/>
    <property type="match status" value="1"/>
</dbReference>
<dbReference type="GO" id="GO:0000731">
    <property type="term" value="P:DNA synthesis involved in DNA repair"/>
    <property type="evidence" value="ECO:0007669"/>
    <property type="project" value="TreeGrafter"/>
</dbReference>
<dbReference type="InterPro" id="IPR027417">
    <property type="entry name" value="P-loop_NTPase"/>
</dbReference>
<reference evidence="4" key="1">
    <citation type="submission" date="2016-12" db="EMBL/GenBank/DDBJ databases">
        <title>Comparative genomic analysis reveals the diversity, evolution, and environmental adaptation strategies of the genus Vibrio.</title>
        <authorList>
            <person name="Lin H."/>
            <person name="Wang X."/>
            <person name="Zhang X.-H."/>
        </authorList>
    </citation>
    <scope>NUCLEOTIDE SEQUENCE [LARGE SCALE GENOMIC DNA]</scope>
    <source>
        <strain evidence="4">QT6D1</strain>
    </source>
</reference>
<dbReference type="Gene3D" id="3.40.50.300">
    <property type="entry name" value="P-loop containing nucleotide triphosphate hydrolases"/>
    <property type="match status" value="1"/>
</dbReference>
<dbReference type="AlphaFoldDB" id="A0AAN1FHR3"/>
<evidence type="ECO:0000313" key="4">
    <source>
        <dbReference type="Proteomes" id="UP000197092"/>
    </source>
</evidence>
<dbReference type="Proteomes" id="UP000197092">
    <property type="component" value="Chromosome 1"/>
</dbReference>
<dbReference type="RefSeq" id="WP_088877227.1">
    <property type="nucleotide sequence ID" value="NZ_CP018308.1"/>
</dbReference>
<dbReference type="InterPro" id="IPR029492">
    <property type="entry name" value="DUF4435"/>
</dbReference>
<feature type="domain" description="DUF4435" evidence="2">
    <location>
        <begin position="290"/>
        <end position="488"/>
    </location>
</feature>
<gene>
    <name evidence="3" type="ORF">BSZ05_13930</name>
</gene>
<evidence type="ECO:0000259" key="1">
    <source>
        <dbReference type="Pfam" id="PF13304"/>
    </source>
</evidence>
<evidence type="ECO:0000313" key="3">
    <source>
        <dbReference type="EMBL" id="ASI90800.1"/>
    </source>
</evidence>
<dbReference type="KEGG" id="vsh:BSZ05_13930"/>
<protein>
    <recommendedName>
        <fullName evidence="5">DUF4435 domain-containing protein</fullName>
    </recommendedName>
</protein>
<name>A0AAN1FHR3_9VIBR</name>
<sequence length="535" mass="60402">MYSIILQTKNSEQREIQTDKSLLFVGANGSGKTRLGTWIEMESPQKDKVHRISAQKSLTMPDSTTPTSLERAQKDLLYGYAEAPLDQAWHYKSGHRWSQKPAVSMLNDYQKLMVFLFSDHTEESAKYLAASKATNERVVPPETNLDKVKKVWEKVLPHRELKLGGLKIETLIKGDPSSNYNASEMSDGERVIFYLIGQCLAAPKNGIIVVDEPEVHLHKSVQVPLWQEIQKLRDDCVFIFLTHDVSFASGMNDTQKIWLKSYDGKGWDWEVVEAIDNFPEELLIEVLGSRKPIAFVEGENGSYDTALYQAILKEYLVIPRGSCSEVILSTKALRASNQLHHLNVIGIIDRDRRVDEELKALKASGVYSLEVAEVENLFCVPEVLKIVSEHLLRDSSEDIQAISNFVFKNLQKELETQISLRVAGEIKFRLNLFDEKAKGKDKLSLALSNLASTIDVSNIYDEIETQFTNIIERKDYTELLKLYNRKSISSQVSKYFDLTNGGLAQLVVRMALSNQKDAIVAAIKPYLGDIKTPAA</sequence>
<proteinExistence type="predicted"/>
<dbReference type="Pfam" id="PF14491">
    <property type="entry name" value="DUF4435"/>
    <property type="match status" value="1"/>
</dbReference>
<evidence type="ECO:0000259" key="2">
    <source>
        <dbReference type="Pfam" id="PF14491"/>
    </source>
</evidence>